<organism evidence="1 2">
    <name type="scientific">Bacillus cereus</name>
    <dbReference type="NCBI Taxonomy" id="1396"/>
    <lineage>
        <taxon>Bacteria</taxon>
        <taxon>Bacillati</taxon>
        <taxon>Bacillota</taxon>
        <taxon>Bacilli</taxon>
        <taxon>Bacillales</taxon>
        <taxon>Bacillaceae</taxon>
        <taxon>Bacillus</taxon>
        <taxon>Bacillus cereus group</taxon>
    </lineage>
</organism>
<dbReference type="EMBL" id="NVMX01000232">
    <property type="protein sequence ID" value="PDZ94237.1"/>
    <property type="molecule type" value="Genomic_DNA"/>
</dbReference>
<dbReference type="RefSeq" id="WP_141462966.1">
    <property type="nucleotide sequence ID" value="NZ_NVMX01000232.1"/>
</dbReference>
<name>A0A9X6SSF0_BACCE</name>
<reference evidence="1 2" key="1">
    <citation type="submission" date="2017-09" db="EMBL/GenBank/DDBJ databases">
        <title>Large-scale bioinformatics analysis of Bacillus genomes uncovers conserved roles of natural products in bacterial physiology.</title>
        <authorList>
            <consortium name="Agbiome Team Llc"/>
            <person name="Bleich R.M."/>
            <person name="Grubbs K.J."/>
            <person name="Santa Maria K.C."/>
            <person name="Allen S.E."/>
            <person name="Farag S."/>
            <person name="Shank E.A."/>
            <person name="Bowers A."/>
        </authorList>
    </citation>
    <scope>NUCLEOTIDE SEQUENCE [LARGE SCALE GENOMIC DNA]</scope>
    <source>
        <strain evidence="1 2">AFS092789</strain>
    </source>
</reference>
<comment type="caution">
    <text evidence="1">The sequence shown here is derived from an EMBL/GenBank/DDBJ whole genome shotgun (WGS) entry which is preliminary data.</text>
</comment>
<evidence type="ECO:0000313" key="2">
    <source>
        <dbReference type="Proteomes" id="UP000219922"/>
    </source>
</evidence>
<gene>
    <name evidence="1" type="ORF">CON36_34865</name>
</gene>
<accession>A0A9X6SSF0</accession>
<dbReference type="AlphaFoldDB" id="A0A9X6SSF0"/>
<protein>
    <submittedName>
        <fullName evidence="1">Uncharacterized protein</fullName>
    </submittedName>
</protein>
<feature type="non-terminal residue" evidence="1">
    <location>
        <position position="154"/>
    </location>
</feature>
<sequence>MNVMQYKSILKEFNEGQFKNVETLFQNLETHEYSKITMSCKRLHFILNDRRYLCAELEIGKIFPDDERIFIFTDISIFEDNIWSSYFNGAIFPEYLNEAKAIQKEILSVLEKIQTKIENQHLTDELTIIDYSKNTIEEIESMTEEKIKEDKYLY</sequence>
<proteinExistence type="predicted"/>
<evidence type="ECO:0000313" key="1">
    <source>
        <dbReference type="EMBL" id="PDZ94237.1"/>
    </source>
</evidence>
<dbReference type="Proteomes" id="UP000219922">
    <property type="component" value="Unassembled WGS sequence"/>
</dbReference>